<feature type="transmembrane region" description="Helical" evidence="2">
    <location>
        <begin position="23"/>
        <end position="44"/>
    </location>
</feature>
<keyword evidence="2" id="KW-0472">Membrane</keyword>
<feature type="region of interest" description="Disordered" evidence="1">
    <location>
        <begin position="63"/>
        <end position="85"/>
    </location>
</feature>
<dbReference type="RefSeq" id="XP_033393258.1">
    <property type="nucleotide sequence ID" value="XM_033541208.1"/>
</dbReference>
<keyword evidence="2" id="KW-0812">Transmembrane</keyword>
<sequence>MGECTAEDKHECYVPAPSTGHELGILFGFLGLMLVCMAVYTLVWQVGNKRSLRKEQERIEALRASGHLKSSEKSPVGAEQRVAAG</sequence>
<dbReference type="OrthoDB" id="3436553at2759"/>
<evidence type="ECO:0000256" key="1">
    <source>
        <dbReference type="SAM" id="MobiDB-lite"/>
    </source>
</evidence>
<dbReference type="Proteomes" id="UP000799438">
    <property type="component" value="Unassembled WGS sequence"/>
</dbReference>
<organism evidence="3 4">
    <name type="scientific">Aplosporella prunicola CBS 121167</name>
    <dbReference type="NCBI Taxonomy" id="1176127"/>
    <lineage>
        <taxon>Eukaryota</taxon>
        <taxon>Fungi</taxon>
        <taxon>Dikarya</taxon>
        <taxon>Ascomycota</taxon>
        <taxon>Pezizomycotina</taxon>
        <taxon>Dothideomycetes</taxon>
        <taxon>Dothideomycetes incertae sedis</taxon>
        <taxon>Botryosphaeriales</taxon>
        <taxon>Aplosporellaceae</taxon>
        <taxon>Aplosporella</taxon>
    </lineage>
</organism>
<protein>
    <submittedName>
        <fullName evidence="3">Uncharacterized protein</fullName>
    </submittedName>
</protein>
<dbReference type="GeneID" id="54298704"/>
<keyword evidence="4" id="KW-1185">Reference proteome</keyword>
<dbReference type="EMBL" id="ML995502">
    <property type="protein sequence ID" value="KAF2137543.1"/>
    <property type="molecule type" value="Genomic_DNA"/>
</dbReference>
<accession>A0A6A6B2E5</accession>
<gene>
    <name evidence="3" type="ORF">K452DRAFT_291590</name>
</gene>
<reference evidence="3" key="1">
    <citation type="journal article" date="2020" name="Stud. Mycol.">
        <title>101 Dothideomycetes genomes: a test case for predicting lifestyles and emergence of pathogens.</title>
        <authorList>
            <person name="Haridas S."/>
            <person name="Albert R."/>
            <person name="Binder M."/>
            <person name="Bloem J."/>
            <person name="Labutti K."/>
            <person name="Salamov A."/>
            <person name="Andreopoulos B."/>
            <person name="Baker S."/>
            <person name="Barry K."/>
            <person name="Bills G."/>
            <person name="Bluhm B."/>
            <person name="Cannon C."/>
            <person name="Castanera R."/>
            <person name="Culley D."/>
            <person name="Daum C."/>
            <person name="Ezra D."/>
            <person name="Gonzalez J."/>
            <person name="Henrissat B."/>
            <person name="Kuo A."/>
            <person name="Liang C."/>
            <person name="Lipzen A."/>
            <person name="Lutzoni F."/>
            <person name="Magnuson J."/>
            <person name="Mondo S."/>
            <person name="Nolan M."/>
            <person name="Ohm R."/>
            <person name="Pangilinan J."/>
            <person name="Park H.-J."/>
            <person name="Ramirez L."/>
            <person name="Alfaro M."/>
            <person name="Sun H."/>
            <person name="Tritt A."/>
            <person name="Yoshinaga Y."/>
            <person name="Zwiers L.-H."/>
            <person name="Turgeon B."/>
            <person name="Goodwin S."/>
            <person name="Spatafora J."/>
            <person name="Crous P."/>
            <person name="Grigoriev I."/>
        </authorList>
    </citation>
    <scope>NUCLEOTIDE SEQUENCE</scope>
    <source>
        <strain evidence="3">CBS 121167</strain>
    </source>
</reference>
<keyword evidence="2" id="KW-1133">Transmembrane helix</keyword>
<dbReference type="AlphaFoldDB" id="A0A6A6B2E5"/>
<evidence type="ECO:0000313" key="3">
    <source>
        <dbReference type="EMBL" id="KAF2137543.1"/>
    </source>
</evidence>
<evidence type="ECO:0000256" key="2">
    <source>
        <dbReference type="SAM" id="Phobius"/>
    </source>
</evidence>
<name>A0A6A6B2E5_9PEZI</name>
<proteinExistence type="predicted"/>
<evidence type="ECO:0000313" key="4">
    <source>
        <dbReference type="Proteomes" id="UP000799438"/>
    </source>
</evidence>